<sequence>MLKYRRKLNIKCAQNIEKGSFCDYGQVATVALWLARHRFY</sequence>
<comment type="caution">
    <text evidence="1">The sequence shown here is derived from an EMBL/GenBank/DDBJ whole genome shotgun (WGS) entry which is preliminary data.</text>
</comment>
<protein>
    <submittedName>
        <fullName evidence="1">Uncharacterized protein</fullName>
    </submittedName>
</protein>
<keyword evidence="2" id="KW-1185">Reference proteome</keyword>
<gene>
    <name evidence="1" type="ORF">POPTR_017G130901v4</name>
</gene>
<dbReference type="Proteomes" id="UP000006729">
    <property type="component" value="Chromosome 17"/>
</dbReference>
<dbReference type="EMBL" id="CM009306">
    <property type="protein sequence ID" value="KAI9379694.1"/>
    <property type="molecule type" value="Genomic_DNA"/>
</dbReference>
<organism evidence="1 2">
    <name type="scientific">Populus trichocarpa</name>
    <name type="common">Western balsam poplar</name>
    <name type="synonym">Populus balsamifera subsp. trichocarpa</name>
    <dbReference type="NCBI Taxonomy" id="3694"/>
    <lineage>
        <taxon>Eukaryota</taxon>
        <taxon>Viridiplantae</taxon>
        <taxon>Streptophyta</taxon>
        <taxon>Embryophyta</taxon>
        <taxon>Tracheophyta</taxon>
        <taxon>Spermatophyta</taxon>
        <taxon>Magnoliopsida</taxon>
        <taxon>eudicotyledons</taxon>
        <taxon>Gunneridae</taxon>
        <taxon>Pentapetalae</taxon>
        <taxon>rosids</taxon>
        <taxon>fabids</taxon>
        <taxon>Malpighiales</taxon>
        <taxon>Salicaceae</taxon>
        <taxon>Saliceae</taxon>
        <taxon>Populus</taxon>
    </lineage>
</organism>
<reference evidence="1 2" key="1">
    <citation type="journal article" date="2006" name="Science">
        <title>The genome of black cottonwood, Populus trichocarpa (Torr. &amp; Gray).</title>
        <authorList>
            <person name="Tuskan G.A."/>
            <person name="Difazio S."/>
            <person name="Jansson S."/>
            <person name="Bohlmann J."/>
            <person name="Grigoriev I."/>
            <person name="Hellsten U."/>
            <person name="Putnam N."/>
            <person name="Ralph S."/>
            <person name="Rombauts S."/>
            <person name="Salamov A."/>
            <person name="Schein J."/>
            <person name="Sterck L."/>
            <person name="Aerts A."/>
            <person name="Bhalerao R.R."/>
            <person name="Bhalerao R.P."/>
            <person name="Blaudez D."/>
            <person name="Boerjan W."/>
            <person name="Brun A."/>
            <person name="Brunner A."/>
            <person name="Busov V."/>
            <person name="Campbell M."/>
            <person name="Carlson J."/>
            <person name="Chalot M."/>
            <person name="Chapman J."/>
            <person name="Chen G.L."/>
            <person name="Cooper D."/>
            <person name="Coutinho P.M."/>
            <person name="Couturier J."/>
            <person name="Covert S."/>
            <person name="Cronk Q."/>
            <person name="Cunningham R."/>
            <person name="Davis J."/>
            <person name="Degroeve S."/>
            <person name="Dejardin A."/>
            <person name="Depamphilis C."/>
            <person name="Detter J."/>
            <person name="Dirks B."/>
            <person name="Dubchak I."/>
            <person name="Duplessis S."/>
            <person name="Ehlting J."/>
            <person name="Ellis B."/>
            <person name="Gendler K."/>
            <person name="Goodstein D."/>
            <person name="Gribskov M."/>
            <person name="Grimwood J."/>
            <person name="Groover A."/>
            <person name="Gunter L."/>
            <person name="Hamberger B."/>
            <person name="Heinze B."/>
            <person name="Helariutta Y."/>
            <person name="Henrissat B."/>
            <person name="Holligan D."/>
            <person name="Holt R."/>
            <person name="Huang W."/>
            <person name="Islam-Faridi N."/>
            <person name="Jones S."/>
            <person name="Jones-Rhoades M."/>
            <person name="Jorgensen R."/>
            <person name="Joshi C."/>
            <person name="Kangasjarvi J."/>
            <person name="Karlsson J."/>
            <person name="Kelleher C."/>
            <person name="Kirkpatrick R."/>
            <person name="Kirst M."/>
            <person name="Kohler A."/>
            <person name="Kalluri U."/>
            <person name="Larimer F."/>
            <person name="Leebens-Mack J."/>
            <person name="Leple J.C."/>
            <person name="Locascio P."/>
            <person name="Lou Y."/>
            <person name="Lucas S."/>
            <person name="Martin F."/>
            <person name="Montanini B."/>
            <person name="Napoli C."/>
            <person name="Nelson D.R."/>
            <person name="Nelson C."/>
            <person name="Nieminen K."/>
            <person name="Nilsson O."/>
            <person name="Pereda V."/>
            <person name="Peter G."/>
            <person name="Philippe R."/>
            <person name="Pilate G."/>
            <person name="Poliakov A."/>
            <person name="Razumovskaya J."/>
            <person name="Richardson P."/>
            <person name="Rinaldi C."/>
            <person name="Ritland K."/>
            <person name="Rouze P."/>
            <person name="Ryaboy D."/>
            <person name="Schmutz J."/>
            <person name="Schrader J."/>
            <person name="Segerman B."/>
            <person name="Shin H."/>
            <person name="Siddiqui A."/>
            <person name="Sterky F."/>
            <person name="Terry A."/>
            <person name="Tsai C.J."/>
            <person name="Uberbacher E."/>
            <person name="Unneberg P."/>
            <person name="Vahala J."/>
            <person name="Wall K."/>
            <person name="Wessler S."/>
            <person name="Yang G."/>
            <person name="Yin T."/>
            <person name="Douglas C."/>
            <person name="Marra M."/>
            <person name="Sandberg G."/>
            <person name="Van de Peer Y."/>
            <person name="Rokhsar D."/>
        </authorList>
    </citation>
    <scope>NUCLEOTIDE SEQUENCE [LARGE SCALE GENOMIC DNA]</scope>
    <source>
        <strain evidence="2">cv. Nisqually</strain>
    </source>
</reference>
<evidence type="ECO:0000313" key="1">
    <source>
        <dbReference type="EMBL" id="KAI9379694.1"/>
    </source>
</evidence>
<name>A0ACC0RRW9_POPTR</name>
<evidence type="ECO:0000313" key="2">
    <source>
        <dbReference type="Proteomes" id="UP000006729"/>
    </source>
</evidence>
<proteinExistence type="predicted"/>
<accession>A0ACC0RRW9</accession>